<reference evidence="2 3" key="1">
    <citation type="submission" date="2024-01" db="EMBL/GenBank/DDBJ databases">
        <title>The genomes of 5 underutilized Papilionoideae crops provide insights into root nodulation and disease resistanc.</title>
        <authorList>
            <person name="Yuan L."/>
        </authorList>
    </citation>
    <scope>NUCLEOTIDE SEQUENCE [LARGE SCALE GENOMIC DNA]</scope>
    <source>
        <strain evidence="2">ZHUSHIDOU_FW_LH</strain>
        <tissue evidence="2">Leaf</tissue>
    </source>
</reference>
<sequence>MLGWEAEIDESSVFSIERSKEWPSEPPKEEMWPETPRGGGVADAVPEDGEVDIDSSSGAQEGKDSVRKKAIIQQTLALSKDREYVGRVKKDKSAKQKEEMSLSGKETYEVNNDKLTVTDVRKKKEGCVKEGIEDKKTRECGPRNSGPNIKMKTDEAENSNGLDNNAIGPTKRKKKQRGIIISTPKVGLSLHQKGPIEAGNSKKKCVIQIDKCTQLSEPETLSTTEKGNNKHKGRGRKVTFKNSILEKGMSSGMRKSPDRVEEASPGKKEYSMQAKRLGRLKLATKKALSTKLPRRVARQKKRKKSPTKKNQGQTKSNTKSKEQGSAIKE</sequence>
<proteinExistence type="predicted"/>
<dbReference type="Proteomes" id="UP001372338">
    <property type="component" value="Unassembled WGS sequence"/>
</dbReference>
<feature type="region of interest" description="Disordered" evidence="1">
    <location>
        <begin position="216"/>
        <end position="329"/>
    </location>
</feature>
<feature type="compositionally biased region" description="Basic and acidic residues" evidence="1">
    <location>
        <begin position="17"/>
        <end position="31"/>
    </location>
</feature>
<protein>
    <submittedName>
        <fullName evidence="2">Uncharacterized protein</fullName>
    </submittedName>
</protein>
<feature type="compositionally biased region" description="Acidic residues" evidence="1">
    <location>
        <begin position="1"/>
        <end position="10"/>
    </location>
</feature>
<evidence type="ECO:0000256" key="1">
    <source>
        <dbReference type="SAM" id="MobiDB-lite"/>
    </source>
</evidence>
<organism evidence="2 3">
    <name type="scientific">Crotalaria pallida</name>
    <name type="common">Smooth rattlebox</name>
    <name type="synonym">Crotalaria striata</name>
    <dbReference type="NCBI Taxonomy" id="3830"/>
    <lineage>
        <taxon>Eukaryota</taxon>
        <taxon>Viridiplantae</taxon>
        <taxon>Streptophyta</taxon>
        <taxon>Embryophyta</taxon>
        <taxon>Tracheophyta</taxon>
        <taxon>Spermatophyta</taxon>
        <taxon>Magnoliopsida</taxon>
        <taxon>eudicotyledons</taxon>
        <taxon>Gunneridae</taxon>
        <taxon>Pentapetalae</taxon>
        <taxon>rosids</taxon>
        <taxon>fabids</taxon>
        <taxon>Fabales</taxon>
        <taxon>Fabaceae</taxon>
        <taxon>Papilionoideae</taxon>
        <taxon>50 kb inversion clade</taxon>
        <taxon>genistoids sensu lato</taxon>
        <taxon>core genistoids</taxon>
        <taxon>Crotalarieae</taxon>
        <taxon>Crotalaria</taxon>
    </lineage>
</organism>
<feature type="compositionally biased region" description="Basic residues" evidence="1">
    <location>
        <begin position="229"/>
        <end position="239"/>
    </location>
</feature>
<feature type="region of interest" description="Disordered" evidence="1">
    <location>
        <begin position="136"/>
        <end position="179"/>
    </location>
</feature>
<feature type="compositionally biased region" description="Polar residues" evidence="1">
    <location>
        <begin position="216"/>
        <end position="225"/>
    </location>
</feature>
<comment type="caution">
    <text evidence="2">The sequence shown here is derived from an EMBL/GenBank/DDBJ whole genome shotgun (WGS) entry which is preliminary data.</text>
</comment>
<name>A0AAN9I1F8_CROPI</name>
<dbReference type="EMBL" id="JAYWIO010000006">
    <property type="protein sequence ID" value="KAK7257066.1"/>
    <property type="molecule type" value="Genomic_DNA"/>
</dbReference>
<feature type="compositionally biased region" description="Basic and acidic residues" evidence="1">
    <location>
        <begin position="319"/>
        <end position="329"/>
    </location>
</feature>
<feature type="region of interest" description="Disordered" evidence="1">
    <location>
        <begin position="1"/>
        <end position="68"/>
    </location>
</feature>
<feature type="compositionally biased region" description="Basic and acidic residues" evidence="1">
    <location>
        <begin position="255"/>
        <end position="270"/>
    </location>
</feature>
<evidence type="ECO:0000313" key="2">
    <source>
        <dbReference type="EMBL" id="KAK7257066.1"/>
    </source>
</evidence>
<dbReference type="AlphaFoldDB" id="A0AAN9I1F8"/>
<feature type="compositionally biased region" description="Basic residues" evidence="1">
    <location>
        <begin position="292"/>
        <end position="307"/>
    </location>
</feature>
<gene>
    <name evidence="2" type="ORF">RIF29_30768</name>
</gene>
<keyword evidence="3" id="KW-1185">Reference proteome</keyword>
<evidence type="ECO:0000313" key="3">
    <source>
        <dbReference type="Proteomes" id="UP001372338"/>
    </source>
</evidence>
<accession>A0AAN9I1F8</accession>